<organism evidence="1 2">
    <name type="scientific">Colletotrichum gloeosporioides (strain Cg-14)</name>
    <name type="common">Anthracnose fungus</name>
    <name type="synonym">Glomerella cingulata</name>
    <dbReference type="NCBI Taxonomy" id="1237896"/>
    <lineage>
        <taxon>Eukaryota</taxon>
        <taxon>Fungi</taxon>
        <taxon>Dikarya</taxon>
        <taxon>Ascomycota</taxon>
        <taxon>Pezizomycotina</taxon>
        <taxon>Sordariomycetes</taxon>
        <taxon>Hypocreomycetidae</taxon>
        <taxon>Glomerellales</taxon>
        <taxon>Glomerellaceae</taxon>
        <taxon>Colletotrichum</taxon>
        <taxon>Colletotrichum gloeosporioides species complex</taxon>
    </lineage>
</organism>
<proteinExistence type="predicted"/>
<accession>T0JVZ5</accession>
<dbReference type="Proteomes" id="UP000015530">
    <property type="component" value="Unassembled WGS sequence"/>
</dbReference>
<evidence type="ECO:0000313" key="2">
    <source>
        <dbReference type="Proteomes" id="UP000015530"/>
    </source>
</evidence>
<reference evidence="2" key="1">
    <citation type="journal article" date="2013" name="Mol. Plant Microbe Interact.">
        <title>Global aspects of pacC regulation of pathogenicity genes in Colletotrichum gloeosporioides as revealed by transcriptome analysis.</title>
        <authorList>
            <person name="Alkan N."/>
            <person name="Meng X."/>
            <person name="Friedlander G."/>
            <person name="Reuveni E."/>
            <person name="Sukno S."/>
            <person name="Sherman A."/>
            <person name="Thon M."/>
            <person name="Fluhr R."/>
            <person name="Prusky D."/>
        </authorList>
    </citation>
    <scope>NUCLEOTIDE SEQUENCE [LARGE SCALE GENOMIC DNA]</scope>
    <source>
        <strain evidence="2">Cg-14</strain>
    </source>
</reference>
<dbReference type="AlphaFoldDB" id="T0JVZ5"/>
<comment type="caution">
    <text evidence="1">The sequence shown here is derived from an EMBL/GenBank/DDBJ whole genome shotgun (WGS) entry which is preliminary data.</text>
</comment>
<name>T0JVZ5_COLGC</name>
<evidence type="ECO:0000313" key="1">
    <source>
        <dbReference type="EMBL" id="EQB43539.1"/>
    </source>
</evidence>
<gene>
    <name evidence="1" type="ORF">CGLO_17794</name>
</gene>
<sequence>MYYSQLLQIKAQEEASEGFIDVVKGAATLEVPLNRS</sequence>
<dbReference type="EMBL" id="AMYD01004246">
    <property type="protein sequence ID" value="EQB43539.1"/>
    <property type="molecule type" value="Genomic_DNA"/>
</dbReference>
<dbReference type="HOGENOM" id="CLU_3359640_0_0_1"/>
<protein>
    <submittedName>
        <fullName evidence="1">Uncharacterized protein</fullName>
    </submittedName>
</protein>